<proteinExistence type="predicted"/>
<accession>A0A7S1J7S2</accession>
<dbReference type="Pfam" id="PF24656">
    <property type="entry name" value="CEPT76_peptidase"/>
    <property type="match status" value="1"/>
</dbReference>
<evidence type="ECO:0008006" key="4">
    <source>
        <dbReference type="Google" id="ProtNLM"/>
    </source>
</evidence>
<dbReference type="InterPro" id="IPR056290">
    <property type="entry name" value="CEPT76/DRC7_peptidase-like_dom"/>
</dbReference>
<evidence type="ECO:0000259" key="2">
    <source>
        <dbReference type="Pfam" id="PF24656"/>
    </source>
</evidence>
<dbReference type="AlphaFoldDB" id="A0A7S1J7S2"/>
<dbReference type="Pfam" id="PF24652">
    <property type="entry name" value="CEP76_C"/>
    <property type="match status" value="1"/>
</dbReference>
<dbReference type="EMBL" id="HBGA01123532">
    <property type="protein sequence ID" value="CAD9034443.1"/>
    <property type="molecule type" value="Transcribed_RNA"/>
</dbReference>
<organism evidence="3">
    <name type="scientific">Eutreptiella gymnastica</name>
    <dbReference type="NCBI Taxonomy" id="73025"/>
    <lineage>
        <taxon>Eukaryota</taxon>
        <taxon>Discoba</taxon>
        <taxon>Euglenozoa</taxon>
        <taxon>Euglenida</taxon>
        <taxon>Spirocuta</taxon>
        <taxon>Euglenophyceae</taxon>
        <taxon>Eutreptiales</taxon>
        <taxon>Eutreptiaceae</taxon>
        <taxon>Eutreptiella</taxon>
    </lineage>
</organism>
<protein>
    <recommendedName>
        <fullName evidence="4">Centrosomal protein of 76 kDa</fullName>
    </recommendedName>
</protein>
<reference evidence="3" key="1">
    <citation type="submission" date="2021-01" db="EMBL/GenBank/DDBJ databases">
        <authorList>
            <person name="Corre E."/>
            <person name="Pelletier E."/>
            <person name="Niang G."/>
            <person name="Scheremetjew M."/>
            <person name="Finn R."/>
            <person name="Kale V."/>
            <person name="Holt S."/>
            <person name="Cochrane G."/>
            <person name="Meng A."/>
            <person name="Brown T."/>
            <person name="Cohen L."/>
        </authorList>
    </citation>
    <scope>NUCLEOTIDE SEQUENCE</scope>
    <source>
        <strain evidence="3">NIES-381</strain>
    </source>
</reference>
<dbReference type="InterPro" id="IPR052299">
    <property type="entry name" value="CEP76"/>
</dbReference>
<evidence type="ECO:0000313" key="3">
    <source>
        <dbReference type="EMBL" id="CAD9034443.1"/>
    </source>
</evidence>
<dbReference type="PANTHER" id="PTHR46436:SF1">
    <property type="entry name" value="CENTROSOMAL PROTEIN OF 76 KDA"/>
    <property type="match status" value="1"/>
</dbReference>
<dbReference type="InterPro" id="IPR056288">
    <property type="entry name" value="CEP76_C"/>
</dbReference>
<evidence type="ECO:0000259" key="1">
    <source>
        <dbReference type="Pfam" id="PF24652"/>
    </source>
</evidence>
<feature type="domain" description="Centrosomal protein of 76 kDa C-terminal" evidence="1">
    <location>
        <begin position="285"/>
        <end position="421"/>
    </location>
</feature>
<dbReference type="PANTHER" id="PTHR46436">
    <property type="entry name" value="CENTROSOMAL PROTEIN OF 76 KDA"/>
    <property type="match status" value="1"/>
</dbReference>
<sequence length="426" mass="47536">MSVELGGGSTGLKVPVGVLELQIELIPNPTSRTSVAEEDIIAQINAERTNKTAAEREFLVYARRWWEEYHNVSKDHANRIVKVFAQLTSATQVMLPVTSWVTPMIANRILDSPQQAARFVALLGYDADVGTASAVTQGGTAGSDSWMSTHAFLLKGQGHVCNHTILLCNLLLGFGLDAYVVIGRDENGPHMWVMTKTTEEVIFWESVTGARYVHVLDGRPPTYMYTHVGCVFNHTVFYGNIQASDHVRSCTFNLDDETCWKPMSTMKLKLCKKQPKVPIHPSTIDCLALEESLESSLLNFVKDHRDGMGLTCAWNAEFSYILAQALCSYEHEKCYGVVVDNRYFEAAVKANVRDGYTFKGYPMHFSHCSDRRIGKAFLQSRTCIDILETVGQLVTHCVRVKCFAYAENVVSVWVMLAVRYKGVAPS</sequence>
<name>A0A7S1J7S2_9EUGL</name>
<gene>
    <name evidence="3" type="ORF">EGYM00392_LOCUS45594</name>
</gene>
<feature type="domain" description="CEP76/DRC7 peptidase-like" evidence="2">
    <location>
        <begin position="144"/>
        <end position="263"/>
    </location>
</feature>